<feature type="chain" id="PRO_5045094400" evidence="1">
    <location>
        <begin position="20"/>
        <end position="307"/>
    </location>
</feature>
<sequence>MKHLFTFFLLCATSTSVWAQESPVYLETATATLQGTLLLPTEEKPPLVILHSGSGPTDRDGNNPQMKNNSLKLLAEGLQQNGIAVLRYDKRGIGASKGSDKEEDIRLSDFIHDLEGWVNQMQKTGLFSRIILLGHSEGALISLMAAQTSNVQGYISLAGPGRNAADIIYEQIQAQSAELAAASKNDLDSLRQGFTVSQYSPYLMGLFRPSVQPYIISWFALNPEEEIKQLTIPVLIVQGTHDIQVPTAEAQRLAQAKPQATLVLLEEMNHVLKKAPSDRMANVQTYNQPELPLHPELVSTVVSFIKK</sequence>
<evidence type="ECO:0000256" key="1">
    <source>
        <dbReference type="SAM" id="SignalP"/>
    </source>
</evidence>
<keyword evidence="1" id="KW-0732">Signal</keyword>
<keyword evidence="4" id="KW-1185">Reference proteome</keyword>
<organism evidence="3 4">
    <name type="scientific">Shiella aurantiaca</name>
    <dbReference type="NCBI Taxonomy" id="3058365"/>
    <lineage>
        <taxon>Bacteria</taxon>
        <taxon>Pseudomonadati</taxon>
        <taxon>Bacteroidota</taxon>
        <taxon>Cytophagia</taxon>
        <taxon>Cytophagales</taxon>
        <taxon>Shiellaceae</taxon>
        <taxon>Shiella</taxon>
    </lineage>
</organism>
<dbReference type="Gene3D" id="3.40.50.1820">
    <property type="entry name" value="alpha/beta hydrolase"/>
    <property type="match status" value="1"/>
</dbReference>
<feature type="signal peptide" evidence="1">
    <location>
        <begin position="1"/>
        <end position="19"/>
    </location>
</feature>
<keyword evidence="3" id="KW-0378">Hydrolase</keyword>
<evidence type="ECO:0000259" key="2">
    <source>
        <dbReference type="Pfam" id="PF12146"/>
    </source>
</evidence>
<proteinExistence type="predicted"/>
<dbReference type="InterPro" id="IPR029058">
    <property type="entry name" value="AB_hydrolase_fold"/>
</dbReference>
<dbReference type="EMBL" id="JAUHJS010000002">
    <property type="protein sequence ID" value="MDN4164457.1"/>
    <property type="molecule type" value="Genomic_DNA"/>
</dbReference>
<dbReference type="Pfam" id="PF12146">
    <property type="entry name" value="Hydrolase_4"/>
    <property type="match status" value="1"/>
</dbReference>
<dbReference type="SUPFAM" id="SSF53474">
    <property type="entry name" value="alpha/beta-Hydrolases"/>
    <property type="match status" value="1"/>
</dbReference>
<dbReference type="PANTHER" id="PTHR43265">
    <property type="entry name" value="ESTERASE ESTD"/>
    <property type="match status" value="1"/>
</dbReference>
<dbReference type="InterPro" id="IPR053145">
    <property type="entry name" value="AB_hydrolase_Est10"/>
</dbReference>
<dbReference type="InterPro" id="IPR022742">
    <property type="entry name" value="Hydrolase_4"/>
</dbReference>
<feature type="domain" description="Serine aminopeptidase S33" evidence="2">
    <location>
        <begin position="73"/>
        <end position="177"/>
    </location>
</feature>
<dbReference type="Proteomes" id="UP001168552">
    <property type="component" value="Unassembled WGS sequence"/>
</dbReference>
<name>A0ABT8F1Y5_9BACT</name>
<protein>
    <submittedName>
        <fullName evidence="3">Alpha/beta fold hydrolase</fullName>
    </submittedName>
</protein>
<gene>
    <name evidence="3" type="ORF">QWY31_03035</name>
</gene>
<evidence type="ECO:0000313" key="4">
    <source>
        <dbReference type="Proteomes" id="UP001168552"/>
    </source>
</evidence>
<accession>A0ABT8F1Y5</accession>
<dbReference type="GO" id="GO:0016787">
    <property type="term" value="F:hydrolase activity"/>
    <property type="evidence" value="ECO:0007669"/>
    <property type="project" value="UniProtKB-KW"/>
</dbReference>
<dbReference type="RefSeq" id="WP_320002986.1">
    <property type="nucleotide sequence ID" value="NZ_JAUHJS010000002.1"/>
</dbReference>
<evidence type="ECO:0000313" key="3">
    <source>
        <dbReference type="EMBL" id="MDN4164457.1"/>
    </source>
</evidence>
<dbReference type="PANTHER" id="PTHR43265:SF1">
    <property type="entry name" value="ESTERASE ESTD"/>
    <property type="match status" value="1"/>
</dbReference>
<reference evidence="3" key="1">
    <citation type="submission" date="2023-06" db="EMBL/GenBank/DDBJ databases">
        <title>Cytophagales bacterium Strain LB-30, isolated from soil.</title>
        <authorList>
            <person name="Liu B."/>
        </authorList>
    </citation>
    <scope>NUCLEOTIDE SEQUENCE</scope>
    <source>
        <strain evidence="3">LB-30</strain>
    </source>
</reference>
<comment type="caution">
    <text evidence="3">The sequence shown here is derived from an EMBL/GenBank/DDBJ whole genome shotgun (WGS) entry which is preliminary data.</text>
</comment>